<evidence type="ECO:0000313" key="2">
    <source>
        <dbReference type="EMBL" id="KAK2958190.1"/>
    </source>
</evidence>
<feature type="compositionally biased region" description="Basic and acidic residues" evidence="1">
    <location>
        <begin position="11"/>
        <end position="23"/>
    </location>
</feature>
<comment type="caution">
    <text evidence="2">The sequence shown here is derived from an EMBL/GenBank/DDBJ whole genome shotgun (WGS) entry which is preliminary data.</text>
</comment>
<reference evidence="2 3" key="1">
    <citation type="journal article" date="2022" name="bioRxiv">
        <title>Genomics of Preaxostyla Flagellates Illuminates Evolutionary Transitions and the Path Towards Mitochondrial Loss.</title>
        <authorList>
            <person name="Novak L.V.F."/>
            <person name="Treitli S.C."/>
            <person name="Pyrih J."/>
            <person name="Halakuc P."/>
            <person name="Pipaliya S.V."/>
            <person name="Vacek V."/>
            <person name="Brzon O."/>
            <person name="Soukal P."/>
            <person name="Eme L."/>
            <person name="Dacks J.B."/>
            <person name="Karnkowska A."/>
            <person name="Elias M."/>
            <person name="Hampl V."/>
        </authorList>
    </citation>
    <scope>NUCLEOTIDE SEQUENCE [LARGE SCALE GENOMIC DNA]</scope>
    <source>
        <strain evidence="2">NAU3</strain>
        <tissue evidence="2">Gut</tissue>
    </source>
</reference>
<keyword evidence="3" id="KW-1185">Reference proteome</keyword>
<feature type="region of interest" description="Disordered" evidence="1">
    <location>
        <begin position="1"/>
        <end position="26"/>
    </location>
</feature>
<dbReference type="EMBL" id="JARBJD010000040">
    <property type="protein sequence ID" value="KAK2958190.1"/>
    <property type="molecule type" value="Genomic_DNA"/>
</dbReference>
<evidence type="ECO:0000256" key="1">
    <source>
        <dbReference type="SAM" id="MobiDB-lite"/>
    </source>
</evidence>
<organism evidence="2 3">
    <name type="scientific">Blattamonas nauphoetae</name>
    <dbReference type="NCBI Taxonomy" id="2049346"/>
    <lineage>
        <taxon>Eukaryota</taxon>
        <taxon>Metamonada</taxon>
        <taxon>Preaxostyla</taxon>
        <taxon>Oxymonadida</taxon>
        <taxon>Blattamonas</taxon>
    </lineage>
</organism>
<sequence>MKGGRRTTRVRRVEGREGGRSGERQIQAKLDEEGLPDEMELHIQCSGNHKFGRRIPSLGARLIDNLGGNAPF</sequence>
<feature type="compositionally biased region" description="Basic residues" evidence="1">
    <location>
        <begin position="1"/>
        <end position="10"/>
    </location>
</feature>
<gene>
    <name evidence="2" type="ORF">BLNAU_6894</name>
</gene>
<protein>
    <submittedName>
        <fullName evidence="2">Uncharacterized protein</fullName>
    </submittedName>
</protein>
<accession>A0ABQ9Y392</accession>
<evidence type="ECO:0000313" key="3">
    <source>
        <dbReference type="Proteomes" id="UP001281761"/>
    </source>
</evidence>
<dbReference type="Proteomes" id="UP001281761">
    <property type="component" value="Unassembled WGS sequence"/>
</dbReference>
<name>A0ABQ9Y392_9EUKA</name>
<proteinExistence type="predicted"/>